<dbReference type="Proteomes" id="UP000230405">
    <property type="component" value="Unassembled WGS sequence"/>
</dbReference>
<evidence type="ECO:0000259" key="2">
    <source>
        <dbReference type="Pfam" id="PF13439"/>
    </source>
</evidence>
<comment type="caution">
    <text evidence="3">The sequence shown here is derived from an EMBL/GenBank/DDBJ whole genome shotgun (WGS) entry which is preliminary data.</text>
</comment>
<name>A0A2M7VDY9_9BACT</name>
<accession>A0A2M7VDY9</accession>
<dbReference type="InterPro" id="IPR001296">
    <property type="entry name" value="Glyco_trans_1"/>
</dbReference>
<proteinExistence type="predicted"/>
<gene>
    <name evidence="3" type="ORF">COX77_03725</name>
</gene>
<dbReference type="AlphaFoldDB" id="A0A2M7VDY9"/>
<dbReference type="InterPro" id="IPR028098">
    <property type="entry name" value="Glyco_trans_4-like_N"/>
</dbReference>
<evidence type="ECO:0000259" key="1">
    <source>
        <dbReference type="Pfam" id="PF00534"/>
    </source>
</evidence>
<dbReference type="EMBL" id="PFPO01000072">
    <property type="protein sequence ID" value="PIZ98702.1"/>
    <property type="molecule type" value="Genomic_DNA"/>
</dbReference>
<feature type="domain" description="Glycosyl transferase family 1" evidence="1">
    <location>
        <begin position="224"/>
        <end position="370"/>
    </location>
</feature>
<evidence type="ECO:0000313" key="3">
    <source>
        <dbReference type="EMBL" id="PIZ98702.1"/>
    </source>
</evidence>
<dbReference type="Pfam" id="PF13439">
    <property type="entry name" value="Glyco_transf_4"/>
    <property type="match status" value="1"/>
</dbReference>
<dbReference type="GO" id="GO:0016757">
    <property type="term" value="F:glycosyltransferase activity"/>
    <property type="evidence" value="ECO:0007669"/>
    <property type="project" value="InterPro"/>
</dbReference>
<evidence type="ECO:0008006" key="5">
    <source>
        <dbReference type="Google" id="ProtNLM"/>
    </source>
</evidence>
<dbReference type="Pfam" id="PF00534">
    <property type="entry name" value="Glycos_transf_1"/>
    <property type="match status" value="1"/>
</dbReference>
<organism evidence="3 4">
    <name type="scientific">Candidatus Komeilibacteria bacterium CG_4_10_14_0_2_um_filter_37_10</name>
    <dbReference type="NCBI Taxonomy" id="1974470"/>
    <lineage>
        <taxon>Bacteria</taxon>
        <taxon>Candidatus Komeiliibacteriota</taxon>
    </lineage>
</organism>
<dbReference type="InterPro" id="IPR050194">
    <property type="entry name" value="Glycosyltransferase_grp1"/>
</dbReference>
<dbReference type="SUPFAM" id="SSF53756">
    <property type="entry name" value="UDP-Glycosyltransferase/glycogen phosphorylase"/>
    <property type="match status" value="1"/>
</dbReference>
<feature type="domain" description="Glycosyltransferase subfamily 4-like N-terminal" evidence="2">
    <location>
        <begin position="14"/>
        <end position="213"/>
    </location>
</feature>
<dbReference type="PANTHER" id="PTHR45947">
    <property type="entry name" value="SULFOQUINOVOSYL TRANSFERASE SQD2"/>
    <property type="match status" value="1"/>
</dbReference>
<protein>
    <recommendedName>
        <fullName evidence="5">Glycosyltransferase family 1 protein</fullName>
    </recommendedName>
</protein>
<evidence type="ECO:0000313" key="4">
    <source>
        <dbReference type="Proteomes" id="UP000230405"/>
    </source>
</evidence>
<dbReference type="PANTHER" id="PTHR45947:SF13">
    <property type="entry name" value="TRANSFERASE"/>
    <property type="match status" value="1"/>
</dbReference>
<dbReference type="Gene3D" id="3.40.50.2000">
    <property type="entry name" value="Glycogen Phosphorylase B"/>
    <property type="match status" value="2"/>
</dbReference>
<reference evidence="4" key="1">
    <citation type="submission" date="2017-09" db="EMBL/GenBank/DDBJ databases">
        <title>Depth-based differentiation of microbial function through sediment-hosted aquifers and enrichment of novel symbionts in the deep terrestrial subsurface.</title>
        <authorList>
            <person name="Probst A.J."/>
            <person name="Ladd B."/>
            <person name="Jarett J.K."/>
            <person name="Geller-Mcgrath D.E."/>
            <person name="Sieber C.M.K."/>
            <person name="Emerson J.B."/>
            <person name="Anantharaman K."/>
            <person name="Thomas B.C."/>
            <person name="Malmstrom R."/>
            <person name="Stieglmeier M."/>
            <person name="Klingl A."/>
            <person name="Woyke T."/>
            <person name="Ryan C.M."/>
            <person name="Banfield J.F."/>
        </authorList>
    </citation>
    <scope>NUCLEOTIDE SEQUENCE [LARGE SCALE GENOMIC DNA]</scope>
</reference>
<dbReference type="CDD" id="cd03801">
    <property type="entry name" value="GT4_PimA-like"/>
    <property type="match status" value="1"/>
</dbReference>
<sequence>MKILLINKFHYLQGGADRHYLELGQELEKQGHQMHYFSMHHPNNLVTSDQKYFVDYLNFGQLHFDLTAIKKIFRLFYSWQARCRLAKLLRQWQPDIAHLHNIYHQLSPSIISLLKKRGIPTVMTVHDYYLINPNYNLFHQNQIFDPQRNLYWQVLKNKAIKDSYLASLVDIVAHFWHRHYYRKIDCFVCPSKYLARRLQLVYPQNKIIILPNFTFSSAQNYIPTNYFVYVGRISKEKGVATLLQVAAQLPRSRFVIVGEGPARVSLQKQYALTNVEWLGQQSSDKISKIIGQARALLIPSEWPENCPLVILESFATGTPVIASNIGGIPELVIDQFNGLLFKSGDQMALQQNIEKISSQVQLREQLRQGASNSFSQYTFAIYYQKLMSIYESLL</sequence>